<name>A0A418SJX6_9RHOB</name>
<evidence type="ECO:0000313" key="2">
    <source>
        <dbReference type="EMBL" id="QPM88799.1"/>
    </source>
</evidence>
<evidence type="ECO:0000313" key="3">
    <source>
        <dbReference type="Proteomes" id="UP000283786"/>
    </source>
</evidence>
<organism evidence="2 3">
    <name type="scientific">Pseudooceanicola algae</name>
    <dbReference type="NCBI Taxonomy" id="1537215"/>
    <lineage>
        <taxon>Bacteria</taxon>
        <taxon>Pseudomonadati</taxon>
        <taxon>Pseudomonadota</taxon>
        <taxon>Alphaproteobacteria</taxon>
        <taxon>Rhodobacterales</taxon>
        <taxon>Paracoccaceae</taxon>
        <taxon>Pseudooceanicola</taxon>
    </lineage>
</organism>
<dbReference type="GO" id="GO:1990281">
    <property type="term" value="C:efflux pump complex"/>
    <property type="evidence" value="ECO:0007669"/>
    <property type="project" value="TreeGrafter"/>
</dbReference>
<dbReference type="Gene3D" id="2.40.50.100">
    <property type="match status" value="1"/>
</dbReference>
<dbReference type="SUPFAM" id="SSF111369">
    <property type="entry name" value="HlyD-like secretion proteins"/>
    <property type="match status" value="1"/>
</dbReference>
<keyword evidence="3" id="KW-1185">Reference proteome</keyword>
<dbReference type="NCBIfam" id="TIGR01730">
    <property type="entry name" value="RND_mfp"/>
    <property type="match status" value="1"/>
</dbReference>
<dbReference type="EMBL" id="CP060436">
    <property type="protein sequence ID" value="QPM88799.1"/>
    <property type="molecule type" value="Genomic_DNA"/>
</dbReference>
<dbReference type="PANTHER" id="PTHR30469">
    <property type="entry name" value="MULTIDRUG RESISTANCE PROTEIN MDTA"/>
    <property type="match status" value="1"/>
</dbReference>
<comment type="similarity">
    <text evidence="1">Belongs to the membrane fusion protein (MFP) (TC 8.A.1) family.</text>
</comment>
<dbReference type="Proteomes" id="UP000283786">
    <property type="component" value="Chromosome"/>
</dbReference>
<dbReference type="Gene3D" id="2.40.420.20">
    <property type="match status" value="1"/>
</dbReference>
<evidence type="ECO:0000256" key="1">
    <source>
        <dbReference type="ARBA" id="ARBA00009477"/>
    </source>
</evidence>
<dbReference type="KEGG" id="palw:PSAL_000010"/>
<gene>
    <name evidence="2" type="primary">mdtA_1</name>
    <name evidence="2" type="ORF">PSAL_000010</name>
</gene>
<dbReference type="OrthoDB" id="9813967at2"/>
<reference evidence="2 3" key="1">
    <citation type="submission" date="2020-08" db="EMBL/GenBank/DDBJ databases">
        <title>Genome sequence of Rhodobacteraceae bacterium Lw-13e.</title>
        <authorList>
            <person name="Poehlein A."/>
            <person name="Wolter L."/>
            <person name="Daniel R."/>
            <person name="Brinkhoff T."/>
        </authorList>
    </citation>
    <scope>NUCLEOTIDE SEQUENCE [LARGE SCALE GENOMIC DNA]</scope>
    <source>
        <strain evidence="2 3">Lw-13e</strain>
    </source>
</reference>
<dbReference type="PANTHER" id="PTHR30469:SF38">
    <property type="entry name" value="HLYD FAMILY SECRETION PROTEIN"/>
    <property type="match status" value="1"/>
</dbReference>
<sequence length="394" mass="40752">MVTSDRRPLRGAGRPASWSGRTLAAVLCGTIAGLALTPGAALAQEMAEAAQAPSETPSDASAQGDNAFPVGVVTVRQTLQVNRHSLTGTIQALDSFSAGFRDGGRVISVLVDVGDVVRVGEQIAQIDPTQAQASLNSAQATLDAAEASLVQSRQAQTRASGLLERGSGTQADLDSATEAYLTAQASRDQAAAQLEAAQQTMEDTALTATEDAIVTERSAEPGQVVGAGQSIVTLASLEGREAVFYVPNLPELDEVMGIDARLTPLGGGDGVSMPVTEISPVVASNGTVTVKVAIEGDAARRFIIGEPVIGELTTESEPGISIPWTTFNATQEGPAVWVYDPETGQVHLQQITIGRYRSSTIEVASGLDDGDLIVTAGSHALYPGRHVVVKESAE</sequence>
<accession>A0A418SJX6</accession>
<dbReference type="RefSeq" id="WP_119838038.1">
    <property type="nucleotide sequence ID" value="NZ_CP060436.1"/>
</dbReference>
<proteinExistence type="inferred from homology"/>
<dbReference type="Gene3D" id="2.40.30.170">
    <property type="match status" value="1"/>
</dbReference>
<dbReference type="Gene3D" id="1.10.287.470">
    <property type="entry name" value="Helix hairpin bin"/>
    <property type="match status" value="1"/>
</dbReference>
<protein>
    <submittedName>
        <fullName evidence="2">Multidrug resistance protein MdtA</fullName>
    </submittedName>
</protein>
<dbReference type="GO" id="GO:0015562">
    <property type="term" value="F:efflux transmembrane transporter activity"/>
    <property type="evidence" value="ECO:0007669"/>
    <property type="project" value="TreeGrafter"/>
</dbReference>
<dbReference type="AlphaFoldDB" id="A0A418SJX6"/>
<dbReference type="InterPro" id="IPR006143">
    <property type="entry name" value="RND_pump_MFP"/>
</dbReference>